<keyword evidence="3" id="KW-1185">Reference proteome</keyword>
<gene>
    <name evidence="2" type="ORF">C7R93_01055</name>
</gene>
<evidence type="ECO:0000313" key="2">
    <source>
        <dbReference type="EMBL" id="PSK01055.1"/>
    </source>
</evidence>
<protein>
    <submittedName>
        <fullName evidence="2">Uncharacterized protein</fullName>
    </submittedName>
</protein>
<feature type="transmembrane region" description="Helical" evidence="1">
    <location>
        <begin position="42"/>
        <end position="64"/>
    </location>
</feature>
<dbReference type="AlphaFoldDB" id="A0A2P7VPD2"/>
<proteinExistence type="predicted"/>
<dbReference type="Proteomes" id="UP000240419">
    <property type="component" value="Unassembled WGS sequence"/>
</dbReference>
<organism evidence="2 3">
    <name type="scientific">Brevibacillus fortis</name>
    <dbReference type="NCBI Taxonomy" id="2126352"/>
    <lineage>
        <taxon>Bacteria</taxon>
        <taxon>Bacillati</taxon>
        <taxon>Bacillota</taxon>
        <taxon>Bacilli</taxon>
        <taxon>Bacillales</taxon>
        <taxon>Paenibacillaceae</taxon>
        <taxon>Brevibacillus</taxon>
    </lineage>
</organism>
<accession>A0A2P7VPD2</accession>
<evidence type="ECO:0000313" key="3">
    <source>
        <dbReference type="Proteomes" id="UP000240419"/>
    </source>
</evidence>
<dbReference type="EMBL" id="PXZM01000001">
    <property type="protein sequence ID" value="PSK01055.1"/>
    <property type="molecule type" value="Genomic_DNA"/>
</dbReference>
<reference evidence="2 3" key="1">
    <citation type="submission" date="2018-03" db="EMBL/GenBank/DDBJ databases">
        <title>Brevisbacillus phylogenomics.</title>
        <authorList>
            <person name="Dunlap C."/>
        </authorList>
    </citation>
    <scope>NUCLEOTIDE SEQUENCE [LARGE SCALE GENOMIC DNA]</scope>
    <source>
        <strain evidence="2 3">NRRL NRS-1210</strain>
    </source>
</reference>
<evidence type="ECO:0000256" key="1">
    <source>
        <dbReference type="SAM" id="Phobius"/>
    </source>
</evidence>
<feature type="transmembrane region" description="Helical" evidence="1">
    <location>
        <begin position="12"/>
        <end position="30"/>
    </location>
</feature>
<keyword evidence="1" id="KW-0472">Membrane</keyword>
<name>A0A2P7VPD2_9BACL</name>
<sequence length="65" mass="7643">MDAYIDKLYHGAQVAFITYIVFFLYFWLIKKRGFFTLLDPRLIGIIVLGTLVMTAFFTVIEYVIL</sequence>
<comment type="caution">
    <text evidence="2">The sequence shown here is derived from an EMBL/GenBank/DDBJ whole genome shotgun (WGS) entry which is preliminary data.</text>
</comment>
<keyword evidence="1" id="KW-1133">Transmembrane helix</keyword>
<keyword evidence="1" id="KW-0812">Transmembrane</keyword>